<dbReference type="PANTHER" id="PTHR30108">
    <property type="entry name" value="3-OCTAPRENYL-4-HYDROXYBENZOATE CARBOXY-LYASE-RELATED"/>
    <property type="match status" value="1"/>
</dbReference>
<feature type="binding site" evidence="1">
    <location>
        <position position="241"/>
    </location>
    <ligand>
        <name>K(+)</name>
        <dbReference type="ChEBI" id="CHEBI:29103"/>
    </ligand>
</feature>
<dbReference type="Pfam" id="PF20696">
    <property type="entry name" value="UbiD_C"/>
    <property type="match status" value="1"/>
</dbReference>
<dbReference type="InterPro" id="IPR048304">
    <property type="entry name" value="UbiD_Rift_dom"/>
</dbReference>
<dbReference type="GO" id="GO:0005737">
    <property type="term" value="C:cytoplasm"/>
    <property type="evidence" value="ECO:0007669"/>
    <property type="project" value="TreeGrafter"/>
</dbReference>
<dbReference type="SUPFAM" id="SSF143968">
    <property type="entry name" value="UbiD C-terminal domain-like"/>
    <property type="match status" value="1"/>
</dbReference>
<feature type="binding site" evidence="1">
    <location>
        <position position="200"/>
    </location>
    <ligand>
        <name>prenylated FMN</name>
        <dbReference type="ChEBI" id="CHEBI:87746"/>
    </ligand>
</feature>
<dbReference type="InterPro" id="IPR049383">
    <property type="entry name" value="UbiD-like_N"/>
</dbReference>
<feature type="binding site" evidence="1">
    <location>
        <position position="241"/>
    </location>
    <ligand>
        <name>prenylated FMN</name>
        <dbReference type="ChEBI" id="CHEBI:87746"/>
    </ligand>
</feature>
<reference evidence="5 6" key="1">
    <citation type="submission" date="2019-02" db="EMBL/GenBank/DDBJ databases">
        <title>Genomic Encyclopedia of Archaeal and Bacterial Type Strains, Phase II (KMG-II): from individual species to whole genera.</title>
        <authorList>
            <person name="Goeker M."/>
        </authorList>
    </citation>
    <scope>NUCLEOTIDE SEQUENCE [LARGE SCALE GENOMIC DNA]</scope>
    <source>
        <strain evidence="5 6">DSM 18101</strain>
    </source>
</reference>
<dbReference type="Gene3D" id="1.20.5.4570">
    <property type="match status" value="1"/>
</dbReference>
<comment type="catalytic activity">
    <reaction evidence="1">
        <text>pyrrole-2-carboxylate + H2O = 1H-pyrrole + hydrogencarbonate</text>
        <dbReference type="Rhea" id="RHEA:31379"/>
        <dbReference type="ChEBI" id="CHEBI:15377"/>
        <dbReference type="ChEBI" id="CHEBI:17544"/>
        <dbReference type="ChEBI" id="CHEBI:19203"/>
        <dbReference type="ChEBI" id="CHEBI:27660"/>
        <dbReference type="EC" id="4.1.1.93"/>
    </reaction>
</comment>
<feature type="binding site" evidence="1">
    <location>
        <position position="233"/>
    </location>
    <ligand>
        <name>K(+)</name>
        <dbReference type="ChEBI" id="CHEBI:29103"/>
    </ligand>
</feature>
<dbReference type="GO" id="GO:0033494">
    <property type="term" value="P:ferulate metabolic process"/>
    <property type="evidence" value="ECO:0007669"/>
    <property type="project" value="TreeGrafter"/>
</dbReference>
<feature type="binding site" evidence="1">
    <location>
        <position position="182"/>
    </location>
    <ligand>
        <name>prenylated FMN</name>
        <dbReference type="ChEBI" id="CHEBI:87746"/>
    </ligand>
</feature>
<feature type="domain" description="3-octaprenyl-4-hydroxybenzoate carboxy-lyase-like Rift-related" evidence="2">
    <location>
        <begin position="126"/>
        <end position="327"/>
    </location>
</feature>
<dbReference type="InterPro" id="IPR032903">
    <property type="entry name" value="FDC-like"/>
</dbReference>
<keyword evidence="1" id="KW-0456">Lyase</keyword>
<comment type="caution">
    <text evidence="5">The sequence shown here is derived from an EMBL/GenBank/DDBJ whole genome shotgun (WGS) entry which is preliminary data.</text>
</comment>
<accession>A0A4Q7YDB8</accession>
<comment type="function">
    <text evidence="1">Catalyzes the prenyl-FMN-dependent decarboxylation of pyrrole-2-carboxylate (P2C). Can also catalyze the carboxylation of pyrrole in the presence of elevated concentrations of CO(2) or bicarbonate.</text>
</comment>
<comment type="caution">
    <text evidence="1">Lacks conserved residue(s) required for the propagation of feature annotation.</text>
</comment>
<evidence type="ECO:0000259" key="3">
    <source>
        <dbReference type="Pfam" id="PF20695"/>
    </source>
</evidence>
<evidence type="ECO:0000256" key="1">
    <source>
        <dbReference type="HAMAP-Rule" id="MF_01983"/>
    </source>
</evidence>
<dbReference type="GO" id="GO:0046872">
    <property type="term" value="F:metal ion binding"/>
    <property type="evidence" value="ECO:0007669"/>
    <property type="project" value="UniProtKB-KW"/>
</dbReference>
<feature type="domain" description="3-octaprenyl-4-hydroxybenzoate carboxy-lyase-like C-terminal" evidence="4">
    <location>
        <begin position="332"/>
        <end position="464"/>
    </location>
</feature>
<keyword evidence="1" id="KW-0288">FMN</keyword>
<keyword evidence="1" id="KW-0285">Flavoprotein</keyword>
<organism evidence="5 6">
    <name type="scientific">Edaphobacter modestus</name>
    <dbReference type="NCBI Taxonomy" id="388466"/>
    <lineage>
        <taxon>Bacteria</taxon>
        <taxon>Pseudomonadati</taxon>
        <taxon>Acidobacteriota</taxon>
        <taxon>Terriglobia</taxon>
        <taxon>Terriglobales</taxon>
        <taxon>Acidobacteriaceae</taxon>
        <taxon>Edaphobacter</taxon>
    </lineage>
</organism>
<dbReference type="NCBIfam" id="TIGR00148">
    <property type="entry name" value="UbiD family decarboxylase"/>
    <property type="match status" value="1"/>
</dbReference>
<dbReference type="EMBL" id="SHKW01000003">
    <property type="protein sequence ID" value="RZU35277.1"/>
    <property type="molecule type" value="Genomic_DNA"/>
</dbReference>
<evidence type="ECO:0000259" key="2">
    <source>
        <dbReference type="Pfam" id="PF01977"/>
    </source>
</evidence>
<comment type="cofactor">
    <cofactor evidence="1">
        <name>Mn(2+)</name>
        <dbReference type="ChEBI" id="CHEBI:29035"/>
    </cofactor>
    <text evidence="1">Binds 1 Mn(2+) per subunit.</text>
</comment>
<keyword evidence="1" id="KW-0479">Metal-binding</keyword>
<keyword evidence="1" id="KW-0464">Manganese</keyword>
<dbReference type="InterPro" id="IPR049381">
    <property type="entry name" value="UbiD-like_C"/>
</dbReference>
<dbReference type="EC" id="4.1.1.93" evidence="1"/>
<dbReference type="Proteomes" id="UP000292958">
    <property type="component" value="Unassembled WGS sequence"/>
</dbReference>
<feature type="binding site" evidence="1">
    <location>
        <position position="178"/>
    </location>
    <ligand>
        <name>K(+)</name>
        <dbReference type="ChEBI" id="CHEBI:29103"/>
    </ligand>
</feature>
<keyword evidence="6" id="KW-1185">Reference proteome</keyword>
<feature type="domain" description="3-octaprenyl-4-hydroxybenzoate carboxy-lyase-like N-terminal" evidence="3">
    <location>
        <begin position="24"/>
        <end position="112"/>
    </location>
</feature>
<comment type="cofactor">
    <cofactor evidence="1">
        <name>K(+)</name>
        <dbReference type="ChEBI" id="CHEBI:29103"/>
    </cofactor>
    <text evidence="1">Binds 1 K(+) per subunit.</text>
</comment>
<dbReference type="PANTHER" id="PTHR30108:SF17">
    <property type="entry name" value="FERULIC ACID DECARBOXYLASE 1"/>
    <property type="match status" value="1"/>
</dbReference>
<dbReference type="Pfam" id="PF01977">
    <property type="entry name" value="UbiD"/>
    <property type="match status" value="1"/>
</dbReference>
<dbReference type="SUPFAM" id="SSF50475">
    <property type="entry name" value="FMN-binding split barrel"/>
    <property type="match status" value="1"/>
</dbReference>
<evidence type="ECO:0000259" key="4">
    <source>
        <dbReference type="Pfam" id="PF20696"/>
    </source>
</evidence>
<dbReference type="Pfam" id="PF20695">
    <property type="entry name" value="UbiD_N"/>
    <property type="match status" value="1"/>
</dbReference>
<name>A0A4Q7YDB8_9BACT</name>
<keyword evidence="1" id="KW-0210">Decarboxylase</keyword>
<dbReference type="Gene3D" id="3.40.1670.10">
    <property type="entry name" value="UbiD C-terminal domain-like"/>
    <property type="match status" value="1"/>
</dbReference>
<feature type="binding site" evidence="1">
    <location>
        <position position="241"/>
    </location>
    <ligand>
        <name>Mn(2+)</name>
        <dbReference type="ChEBI" id="CHEBI:29035"/>
    </ligand>
</feature>
<dbReference type="GO" id="GO:0046281">
    <property type="term" value="P:cinnamic acid catabolic process"/>
    <property type="evidence" value="ECO:0007669"/>
    <property type="project" value="TreeGrafter"/>
</dbReference>
<feature type="binding site" evidence="1">
    <location>
        <position position="200"/>
    </location>
    <ligand>
        <name>Mn(2+)</name>
        <dbReference type="ChEBI" id="CHEBI:29035"/>
    </ligand>
</feature>
<feature type="active site" description="Proton donor" evidence="1">
    <location>
        <position position="290"/>
    </location>
</feature>
<comment type="similarity">
    <text evidence="1">Belongs to the UbiD family. UbiD-like/FDC subfamily.</text>
</comment>
<keyword evidence="1" id="KW-0058">Aromatic hydrocarbons catabolism</keyword>
<dbReference type="AlphaFoldDB" id="A0A4Q7YDB8"/>
<dbReference type="InterPro" id="IPR002830">
    <property type="entry name" value="UbiD"/>
</dbReference>
<evidence type="ECO:0000313" key="6">
    <source>
        <dbReference type="Proteomes" id="UP000292958"/>
    </source>
</evidence>
<feature type="binding site" evidence="1">
    <location>
        <position position="231"/>
    </location>
    <ligand>
        <name>K(+)</name>
        <dbReference type="ChEBI" id="CHEBI:29103"/>
    </ligand>
</feature>
<comment type="cofactor">
    <cofactor evidence="1">
        <name>prenylated FMN</name>
        <dbReference type="ChEBI" id="CHEBI:87746"/>
    </cofactor>
    <text evidence="1">Binds 1 prenylated FMN per subunit.</text>
</comment>
<protein>
    <recommendedName>
        <fullName evidence="1">Pyrrole-2-carboxylic acid decarboxylase</fullName>
        <shortName evidence="1">P2C decarboxylase</shortName>
        <ecNumber evidence="1">4.1.1.93</ecNumber>
    </recommendedName>
</protein>
<proteinExistence type="inferred from homology"/>
<gene>
    <name evidence="5" type="ORF">BDD14_6044</name>
</gene>
<sequence length="511" mass="55628">MCVETQPEKAAPSARHLSSLREYLDVLRDLGELQEIAHEVDWNLEIGAVTRRCYETGAPAPLFGRVKGAEPGFRVLGAPAGLSARPGQRFARIAVSVGLPPGATALEIVEALSRAEDNPPIPPRVVEDAPCKRNVFTGDAVDLMRLPTPLIHDGDGGRYINTWGTIVARSPDGAWTNWSIARIMLRDRNTMVGIVSPQKHVGRVHAMWKAIGKPMPFALSLGQDPVVPFFAGMPLHDGISEGPVIGGYLGEPIEVVRCETVDLDVPASSEIVIEGHLTLDEMDAEGPMAEYPGYIVPSSRKLRPLYRVSAMTYRDDPILPIVAAGYPPEENHTCWGIGIAATVLAELRKTGWPVTACFVPFEAACHLLVVTVSRDWSRRTNAAEFARALGDYVFSLRGGIVVPRIFVVLDDVDPSNPAEVLWAMATRVHPGDGEIMFPTLSANPLNAFMKGNEKAAMFTTKAVLNGLPRDDWAADQVPVRADFATLYPEELKRKVLAGWTTLYGFPGDMCI</sequence>
<comment type="catalytic activity">
    <reaction evidence="1">
        <text>pyrrole-2-carboxylate + H(+) = 1H-pyrrole + CO2</text>
        <dbReference type="Rhea" id="RHEA:31375"/>
        <dbReference type="ChEBI" id="CHEBI:15378"/>
        <dbReference type="ChEBI" id="CHEBI:16526"/>
        <dbReference type="ChEBI" id="CHEBI:19203"/>
        <dbReference type="ChEBI" id="CHEBI:27660"/>
        <dbReference type="EC" id="4.1.1.93"/>
    </reaction>
</comment>
<comment type="subunit">
    <text evidence="1">Homodimer.</text>
</comment>
<dbReference type="OrthoDB" id="9809841at2"/>
<keyword evidence="1" id="KW-0630">Potassium</keyword>
<dbReference type="GO" id="GO:0034941">
    <property type="term" value="F:pyrrole-2-carboxylate decarboxylase activity"/>
    <property type="evidence" value="ECO:0007669"/>
    <property type="project" value="UniProtKB-EC"/>
</dbReference>
<dbReference type="RefSeq" id="WP_130424566.1">
    <property type="nucleotide sequence ID" value="NZ_SHKW01000003.1"/>
</dbReference>
<evidence type="ECO:0000313" key="5">
    <source>
        <dbReference type="EMBL" id="RZU35277.1"/>
    </source>
</evidence>
<dbReference type="HAMAP" id="MF_01983">
    <property type="entry name" value="UbiD_FDC"/>
    <property type="match status" value="1"/>
</dbReference>